<reference evidence="5" key="2">
    <citation type="submission" date="2013-07" db="EMBL/GenBank/DDBJ databases">
        <authorList>
            <person name="Morais-Silva F.O."/>
            <person name="Rezende A.M."/>
            <person name="Pimentel C."/>
            <person name="Resende D.M."/>
            <person name="Santos C.I."/>
            <person name="Clemente C."/>
            <person name="de Oliveira L.M."/>
            <person name="da Silva S.M."/>
            <person name="Costa D.A."/>
            <person name="Varela-Raposo A."/>
            <person name="Horacio E.C.A."/>
            <person name="Matos M."/>
            <person name="Flores O."/>
            <person name="Ruiz J.C."/>
            <person name="Rodrigues-Pousada C."/>
        </authorList>
    </citation>
    <scope>NUCLEOTIDE SEQUENCE [LARGE SCALE GENOMIC DNA]</scope>
    <source>
        <strain evidence="5">ATCC 19364 / DSM 1382 / NCIMB 9332 / VKM B-1759</strain>
    </source>
</reference>
<evidence type="ECO:0000313" key="5">
    <source>
        <dbReference type="Proteomes" id="UP000016587"/>
    </source>
</evidence>
<dbReference type="InterPro" id="IPR050114">
    <property type="entry name" value="UPF0173_UPF0282_UlaG_hydrolase"/>
</dbReference>
<evidence type="ECO:0000259" key="3">
    <source>
        <dbReference type="Pfam" id="PF12706"/>
    </source>
</evidence>
<evidence type="ECO:0000313" key="4">
    <source>
        <dbReference type="EMBL" id="AGW12515.1"/>
    </source>
</evidence>
<dbReference type="Gene3D" id="3.60.15.10">
    <property type="entry name" value="Ribonuclease Z/Hydroxyacylglutathione hydrolase-like"/>
    <property type="match status" value="1"/>
</dbReference>
<dbReference type="STRING" id="1121448.DGI_0607"/>
<dbReference type="eggNOG" id="COG2220">
    <property type="taxonomic scope" value="Bacteria"/>
</dbReference>
<dbReference type="PANTHER" id="PTHR43546:SF3">
    <property type="entry name" value="UPF0173 METAL-DEPENDENT HYDROLASE MJ1163"/>
    <property type="match status" value="1"/>
</dbReference>
<keyword evidence="5" id="KW-1185">Reference proteome</keyword>
<dbReference type="InterPro" id="IPR001279">
    <property type="entry name" value="Metallo-B-lactamas"/>
</dbReference>
<comment type="similarity">
    <text evidence="2">Belongs to the UPF0173 family.</text>
</comment>
<sequence>MRTTLTWHGHSNFQIVDPAINICIDPFFEGNPSAGSTIESIAAPDLICVTHDHGDHIGQTVELARASGCMVAAVVETAGKLMHLGVPQAQIVNGIGFNLGGTMVVKGAAITMVQACHTSESGVPVGYIITLPDGFTLYHAGDTAIFAEMALWGQLYAIDVACLPIGGVFTMDPRQAAHACKLLQCDRVVPMHWGTFPVLEKNTRAFARHLAEIAPDTALMEMAPGETVVLEKNPDTCGCHDG</sequence>
<reference evidence="4 5" key="1">
    <citation type="journal article" date="2013" name="J. Bacteriol.">
        <title>Roles of HynAB and Ech, the only two hydrogenases found in the model sulfate reducer Desulfovibrio gigas.</title>
        <authorList>
            <person name="Morais-Silva F.O."/>
            <person name="Santos C.I."/>
            <person name="Rodrigues R."/>
            <person name="Pereira I.A."/>
            <person name="Rodrigues-Pousada C."/>
        </authorList>
    </citation>
    <scope>NUCLEOTIDE SEQUENCE [LARGE SCALE GENOMIC DNA]</scope>
    <source>
        <strain evidence="5">ATCC 19364 / DSM 1382 / NCIMB 9332 / VKM B-1759</strain>
    </source>
</reference>
<evidence type="ECO:0000256" key="1">
    <source>
        <dbReference type="ARBA" id="ARBA00022801"/>
    </source>
</evidence>
<dbReference type="SUPFAM" id="SSF56281">
    <property type="entry name" value="Metallo-hydrolase/oxidoreductase"/>
    <property type="match status" value="1"/>
</dbReference>
<dbReference type="Pfam" id="PF12706">
    <property type="entry name" value="Lactamase_B_2"/>
    <property type="match status" value="1"/>
</dbReference>
<dbReference type="PATRIC" id="fig|1121448.10.peg.607"/>
<dbReference type="GO" id="GO:0016787">
    <property type="term" value="F:hydrolase activity"/>
    <property type="evidence" value="ECO:0007669"/>
    <property type="project" value="UniProtKB-UniRule"/>
</dbReference>
<evidence type="ECO:0000256" key="2">
    <source>
        <dbReference type="HAMAP-Rule" id="MF_00457"/>
    </source>
</evidence>
<dbReference type="RefSeq" id="WP_021759169.1">
    <property type="nucleotide sequence ID" value="NC_022444.1"/>
</dbReference>
<protein>
    <recommendedName>
        <fullName evidence="2">UPF0173 metal-dependent hydrolase DGI_0607</fullName>
    </recommendedName>
</protein>
<dbReference type="AlphaFoldDB" id="T2G7E5"/>
<proteinExistence type="inferred from homology"/>
<dbReference type="NCBIfam" id="NF001911">
    <property type="entry name" value="PRK00685.1"/>
    <property type="match status" value="1"/>
</dbReference>
<gene>
    <name evidence="4" type="ORF">DGI_0607</name>
</gene>
<dbReference type="KEGG" id="dgg:DGI_0607"/>
<dbReference type="OrthoDB" id="9789133at2"/>
<organism evidence="4 5">
    <name type="scientific">Megalodesulfovibrio gigas (strain ATCC 19364 / DSM 1382 / NCIMB 9332 / VKM B-1759)</name>
    <name type="common">Desulfovibrio gigas</name>
    <dbReference type="NCBI Taxonomy" id="1121448"/>
    <lineage>
        <taxon>Bacteria</taxon>
        <taxon>Pseudomonadati</taxon>
        <taxon>Thermodesulfobacteriota</taxon>
        <taxon>Desulfovibrionia</taxon>
        <taxon>Desulfovibrionales</taxon>
        <taxon>Desulfovibrionaceae</taxon>
        <taxon>Megalodesulfovibrio</taxon>
    </lineage>
</organism>
<keyword evidence="1 2" id="KW-0378">Hydrolase</keyword>
<accession>T2G7E5</accession>
<dbReference type="InterPro" id="IPR036866">
    <property type="entry name" value="RibonucZ/Hydroxyglut_hydro"/>
</dbReference>
<name>T2G7E5_MEGG1</name>
<dbReference type="HAMAP" id="MF_00457">
    <property type="entry name" value="UPF0173"/>
    <property type="match status" value="1"/>
</dbReference>
<dbReference type="Proteomes" id="UP000016587">
    <property type="component" value="Chromosome"/>
</dbReference>
<dbReference type="HOGENOM" id="CLU_070010_4_0_7"/>
<dbReference type="EMBL" id="CP006585">
    <property type="protein sequence ID" value="AGW12515.1"/>
    <property type="molecule type" value="Genomic_DNA"/>
</dbReference>
<feature type="domain" description="Metallo-beta-lactamase" evidence="3">
    <location>
        <begin position="21"/>
        <end position="193"/>
    </location>
</feature>
<dbReference type="InterPro" id="IPR022877">
    <property type="entry name" value="UPF0173"/>
</dbReference>
<dbReference type="PANTHER" id="PTHR43546">
    <property type="entry name" value="UPF0173 METAL-DEPENDENT HYDROLASE MJ1163-RELATED"/>
    <property type="match status" value="1"/>
</dbReference>